<comment type="catalytic activity">
    <reaction evidence="1">
        <text>Hydrolysis of (1-&gt;3)-beta-D-glucosidic linkages in (1-&gt;3)-beta-D-glucans.</text>
        <dbReference type="EC" id="3.2.1.39"/>
    </reaction>
</comment>
<dbReference type="Proteomes" id="UP001189122">
    <property type="component" value="Unassembled WGS sequence"/>
</dbReference>
<reference evidence="9 10" key="1">
    <citation type="submission" date="2019-12" db="EMBL/GenBank/DDBJ databases">
        <authorList>
            <person name="Scholz U."/>
            <person name="Mascher M."/>
            <person name="Fiebig A."/>
        </authorList>
    </citation>
    <scope>NUCLEOTIDE SEQUENCE</scope>
</reference>
<protein>
    <recommendedName>
        <fullName evidence="3">glucan endo-1,3-beta-D-glucosidase</fullName>
        <ecNumber evidence="3">3.2.1.39</ecNumber>
    </recommendedName>
</protein>
<feature type="signal peptide" evidence="8">
    <location>
        <begin position="1"/>
        <end position="27"/>
    </location>
</feature>
<name>A0A7I8JTI8_SPIIN</name>
<evidence type="ECO:0000313" key="9">
    <source>
        <dbReference type="EMBL" id="CAA2634487.1"/>
    </source>
</evidence>
<gene>
    <name evidence="9" type="ORF">SI7747_18019895</name>
</gene>
<dbReference type="EMBL" id="LR743605">
    <property type="protein sequence ID" value="CAA2634487.1"/>
    <property type="molecule type" value="Genomic_DNA"/>
</dbReference>
<keyword evidence="10" id="KW-1185">Reference proteome</keyword>
<dbReference type="FunFam" id="3.20.20.80:FF:000005">
    <property type="entry name" value="Glucan endo-1,3-beta-glucosidase 14"/>
    <property type="match status" value="1"/>
</dbReference>
<sequence>MAALPRALLRLLLGLLLLVTPLPSSSSSLGINYGQVANNLPSPEAVIPLLRSIGVSRVKIYDADPTVLHAFAGSGVEFVVGLADECVVKVRDAGEALTWVKTNIAPFVAHTKISAITVGNEVLTGNNSGLIHSLLPAMQSIHSALAACGLDQQVAVTTPHSLAVLETSYPPSAGAFRKDLAPYICEILYFLEKTGAPFLINAYPFFAYKADPKRVSLDYVLFQPNAGVLDPATGLRYGNMLHAQVDAVHTAIDRLMGKGKGFEVKVSETGWPSNGDSGETGATAENAKKYNSNLARLVSQKMGTPLRPNSTLQVYIFALFNENMKPGPGSERNYGLFKPDGTPAYDIGIRTSATKGGGSGEGTAAQRREETGSLSQQLFWVLCHLCCDEGRVKTNSDHLFSHAGVSTHRRWFLSQDRSRVLIPAGASPGTARRRLLLRRRRCRRAVI</sequence>
<dbReference type="Pfam" id="PF00332">
    <property type="entry name" value="Glyco_hydro_17"/>
    <property type="match status" value="1"/>
</dbReference>
<dbReference type="EC" id="3.2.1.39" evidence="3"/>
<dbReference type="EMBL" id="CACRZD030000018">
    <property type="protein sequence ID" value="CAA6673478.1"/>
    <property type="molecule type" value="Genomic_DNA"/>
</dbReference>
<evidence type="ECO:0000256" key="6">
    <source>
        <dbReference type="ARBA" id="ARBA00023295"/>
    </source>
</evidence>
<dbReference type="GO" id="GO:0042973">
    <property type="term" value="F:glucan endo-1,3-beta-D-glucosidase activity"/>
    <property type="evidence" value="ECO:0007669"/>
    <property type="project" value="UniProtKB-EC"/>
</dbReference>
<accession>A0A7I8JTI8</accession>
<dbReference type="InterPro" id="IPR000490">
    <property type="entry name" value="Glyco_hydro_17"/>
</dbReference>
<dbReference type="Gene3D" id="3.20.20.80">
    <property type="entry name" value="Glycosidases"/>
    <property type="match status" value="1"/>
</dbReference>
<dbReference type="PANTHER" id="PTHR32227">
    <property type="entry name" value="GLUCAN ENDO-1,3-BETA-GLUCOSIDASE BG1-RELATED-RELATED"/>
    <property type="match status" value="1"/>
</dbReference>
<evidence type="ECO:0000313" key="10">
    <source>
        <dbReference type="Proteomes" id="UP001189122"/>
    </source>
</evidence>
<comment type="similarity">
    <text evidence="2 7">Belongs to the glycosyl hydrolase 17 family.</text>
</comment>
<evidence type="ECO:0000256" key="1">
    <source>
        <dbReference type="ARBA" id="ARBA00000382"/>
    </source>
</evidence>
<proteinExistence type="inferred from homology"/>
<evidence type="ECO:0000256" key="3">
    <source>
        <dbReference type="ARBA" id="ARBA00012780"/>
    </source>
</evidence>
<keyword evidence="4 8" id="KW-0732">Signal</keyword>
<organism evidence="9">
    <name type="scientific">Spirodela intermedia</name>
    <name type="common">Intermediate duckweed</name>
    <dbReference type="NCBI Taxonomy" id="51605"/>
    <lineage>
        <taxon>Eukaryota</taxon>
        <taxon>Viridiplantae</taxon>
        <taxon>Streptophyta</taxon>
        <taxon>Embryophyta</taxon>
        <taxon>Tracheophyta</taxon>
        <taxon>Spermatophyta</taxon>
        <taxon>Magnoliopsida</taxon>
        <taxon>Liliopsida</taxon>
        <taxon>Araceae</taxon>
        <taxon>Lemnoideae</taxon>
        <taxon>Spirodela</taxon>
    </lineage>
</organism>
<keyword evidence="6" id="KW-0326">Glycosidase</keyword>
<dbReference type="GO" id="GO:0005975">
    <property type="term" value="P:carbohydrate metabolic process"/>
    <property type="evidence" value="ECO:0007669"/>
    <property type="project" value="InterPro"/>
</dbReference>
<dbReference type="InterPro" id="IPR044965">
    <property type="entry name" value="Glyco_hydro_17_plant"/>
</dbReference>
<dbReference type="AlphaFoldDB" id="A0A7I8JTI8"/>
<dbReference type="InterPro" id="IPR017853">
    <property type="entry name" value="GH"/>
</dbReference>
<evidence type="ECO:0000256" key="4">
    <source>
        <dbReference type="ARBA" id="ARBA00022729"/>
    </source>
</evidence>
<feature type="chain" id="PRO_5029778390" description="glucan endo-1,3-beta-D-glucosidase" evidence="8">
    <location>
        <begin position="28"/>
        <end position="447"/>
    </location>
</feature>
<evidence type="ECO:0000256" key="8">
    <source>
        <dbReference type="SAM" id="SignalP"/>
    </source>
</evidence>
<evidence type="ECO:0000256" key="5">
    <source>
        <dbReference type="ARBA" id="ARBA00022801"/>
    </source>
</evidence>
<evidence type="ECO:0000256" key="2">
    <source>
        <dbReference type="ARBA" id="ARBA00008773"/>
    </source>
</evidence>
<dbReference type="SUPFAM" id="SSF51445">
    <property type="entry name" value="(Trans)glycosidases"/>
    <property type="match status" value="1"/>
</dbReference>
<keyword evidence="5" id="KW-0378">Hydrolase</keyword>
<evidence type="ECO:0000256" key="7">
    <source>
        <dbReference type="RuleBase" id="RU004335"/>
    </source>
</evidence>